<evidence type="ECO:0000256" key="17">
    <source>
        <dbReference type="ARBA" id="ARBA00078074"/>
    </source>
</evidence>
<dbReference type="PANTHER" id="PTHR43501">
    <property type="entry name" value="CYTOSOL NON-SPECIFIC DIPEPTIDASE"/>
    <property type="match status" value="1"/>
</dbReference>
<keyword evidence="3" id="KW-0645">Protease</keyword>
<comment type="similarity">
    <text evidence="12">Belongs to the peptidase M20C family.</text>
</comment>
<dbReference type="FunFam" id="3.40.630.10:FF:000015">
    <property type="entry name" value="Aminoacyl-histidine dipeptidase PepD"/>
    <property type="match status" value="1"/>
</dbReference>
<accession>A0A098QUC1</accession>
<sequence length="483" mass="52681">MNTIVQQDPQQVWKQFEAISAIPRCSKCEDGIIAYLKKLAESRGLQSTTDGVGNLIVRLPGTPGYEDRPGTILQGHVDMVCEKNRETTFDFEREGIRLEVREDWLSAQGTTLGADNGIAVAYMTALMVGDYPHGPLELLFTVDEETGLTGAMGLDASLIQYRQLLNIDTEEEGHFCIGCAGGKETIGTRPFTREIGIPEGMQPVEISITGLRGGHSGADIHMELGNALVLMGRIMRDLSGWSGYRLVTVVGGDKHNAIPREAFLRCYIPSEMVSELSDCLITWKQTFLGELGTEDAGLAIEMHSLESENTPAMTPADQRAVELLLQSVPHGILGWSRTMPGMVSTSTNLAAVKIQGDAMEVLTSQRSDIQSLRDQAAFQVGSVFKACGFGVEYTREYPSWTPDPNSPLLKLAVESYKNATGNTPEVEAIHAGLECGVIGDKIPGIRMLSFGPDIRGAHTPQERVNIPSVARTWEFLLTLLTRL</sequence>
<dbReference type="PIRSF" id="PIRSF016599">
    <property type="entry name" value="Xaa-His_dipept"/>
    <property type="match status" value="1"/>
</dbReference>
<dbReference type="InterPro" id="IPR002933">
    <property type="entry name" value="Peptidase_M20"/>
</dbReference>
<dbReference type="FunFam" id="3.40.630.10:FF:000018">
    <property type="entry name" value="Aminoacyl-histidine dipeptidase PepD"/>
    <property type="match status" value="1"/>
</dbReference>
<evidence type="ECO:0000256" key="4">
    <source>
        <dbReference type="ARBA" id="ARBA00022723"/>
    </source>
</evidence>
<evidence type="ECO:0000256" key="11">
    <source>
        <dbReference type="ARBA" id="ARBA00044252"/>
    </source>
</evidence>
<evidence type="ECO:0000256" key="16">
    <source>
        <dbReference type="ARBA" id="ARBA00077688"/>
    </source>
</evidence>
<keyword evidence="5" id="KW-0378">Hydrolase</keyword>
<dbReference type="CDD" id="cd03890">
    <property type="entry name" value="M20_pepD"/>
    <property type="match status" value="1"/>
</dbReference>
<dbReference type="AlphaFoldDB" id="A0A098QUC1"/>
<proteinExistence type="inferred from homology"/>
<dbReference type="SUPFAM" id="SSF53187">
    <property type="entry name" value="Zn-dependent exopeptidases"/>
    <property type="match status" value="1"/>
</dbReference>
<evidence type="ECO:0000256" key="12">
    <source>
        <dbReference type="ARBA" id="ARBA00061423"/>
    </source>
</evidence>
<keyword evidence="4" id="KW-0479">Metal-binding</keyword>
<name>A0A098QUC1_9SPIO</name>
<dbReference type="RefSeq" id="WP_037548677.1">
    <property type="nucleotide sequence ID" value="NZ_JNUP01000066.1"/>
</dbReference>
<dbReference type="GO" id="GO:0005829">
    <property type="term" value="C:cytosol"/>
    <property type="evidence" value="ECO:0007669"/>
    <property type="project" value="TreeGrafter"/>
</dbReference>
<organism evidence="18 19">
    <name type="scientific">Spirochaeta lutea</name>
    <dbReference type="NCBI Taxonomy" id="1480694"/>
    <lineage>
        <taxon>Bacteria</taxon>
        <taxon>Pseudomonadati</taxon>
        <taxon>Spirochaetota</taxon>
        <taxon>Spirochaetia</taxon>
        <taxon>Spirochaetales</taxon>
        <taxon>Spirochaetaceae</taxon>
        <taxon>Spirochaeta</taxon>
    </lineage>
</organism>
<dbReference type="EC" id="3.4.13.18" evidence="10"/>
<comment type="cofactor">
    <cofactor evidence="1">
        <name>Co(2+)</name>
        <dbReference type="ChEBI" id="CHEBI:48828"/>
    </cofactor>
</comment>
<keyword evidence="6" id="KW-0862">Zinc</keyword>
<keyword evidence="8" id="KW-0170">Cobalt</keyword>
<evidence type="ECO:0000256" key="9">
    <source>
        <dbReference type="ARBA" id="ARBA00036421"/>
    </source>
</evidence>
<comment type="catalytic activity">
    <reaction evidence="9">
        <text>Hydrolysis of dipeptides, preferentially hydrophobic dipeptides including prolyl amino acids.</text>
        <dbReference type="EC" id="3.4.13.18"/>
    </reaction>
</comment>
<evidence type="ECO:0000313" key="18">
    <source>
        <dbReference type="EMBL" id="KGE71440.1"/>
    </source>
</evidence>
<evidence type="ECO:0000256" key="14">
    <source>
        <dbReference type="ARBA" id="ARBA00075285"/>
    </source>
</evidence>
<evidence type="ECO:0000256" key="15">
    <source>
        <dbReference type="ARBA" id="ARBA00076004"/>
    </source>
</evidence>
<keyword evidence="19" id="KW-1185">Reference proteome</keyword>
<evidence type="ECO:0000313" key="19">
    <source>
        <dbReference type="Proteomes" id="UP000029692"/>
    </source>
</evidence>
<dbReference type="GO" id="GO:0006508">
    <property type="term" value="P:proteolysis"/>
    <property type="evidence" value="ECO:0007669"/>
    <property type="project" value="UniProtKB-KW"/>
</dbReference>
<dbReference type="InterPro" id="IPR001160">
    <property type="entry name" value="Peptidase_M20C"/>
</dbReference>
<dbReference type="EMBL" id="JNUP01000066">
    <property type="protein sequence ID" value="KGE71440.1"/>
    <property type="molecule type" value="Genomic_DNA"/>
</dbReference>
<evidence type="ECO:0000256" key="2">
    <source>
        <dbReference type="ARBA" id="ARBA00001947"/>
    </source>
</evidence>
<dbReference type="Pfam" id="PF01546">
    <property type="entry name" value="Peptidase_M20"/>
    <property type="match status" value="1"/>
</dbReference>
<dbReference type="STRING" id="1480694.DC28_11665"/>
<reference evidence="18 19" key="1">
    <citation type="submission" date="2014-05" db="EMBL/GenBank/DDBJ databases">
        <title>De novo Genome Sequence of Spirocheata sp.</title>
        <authorList>
            <person name="Shivani Y."/>
            <person name="Subhash Y."/>
            <person name="Tushar L."/>
            <person name="Sasikala C."/>
            <person name="Ramana C.V."/>
        </authorList>
    </citation>
    <scope>NUCLEOTIDE SEQUENCE [LARGE SCALE GENOMIC DNA]</scope>
    <source>
        <strain evidence="18 19">JC230</strain>
    </source>
</reference>
<dbReference type="NCBIfam" id="TIGR01893">
    <property type="entry name" value="aa-his-dipept"/>
    <property type="match status" value="1"/>
</dbReference>
<evidence type="ECO:0000256" key="13">
    <source>
        <dbReference type="ARBA" id="ARBA00071271"/>
    </source>
</evidence>
<keyword evidence="7" id="KW-0482">Metalloprotease</keyword>
<dbReference type="eggNOG" id="COG2195">
    <property type="taxonomic scope" value="Bacteria"/>
</dbReference>
<evidence type="ECO:0000256" key="1">
    <source>
        <dbReference type="ARBA" id="ARBA00001941"/>
    </source>
</evidence>
<comment type="cofactor">
    <cofactor evidence="2">
        <name>Zn(2+)</name>
        <dbReference type="ChEBI" id="CHEBI:29105"/>
    </cofactor>
</comment>
<dbReference type="Gene3D" id="3.40.630.10">
    <property type="entry name" value="Zn peptidases"/>
    <property type="match status" value="2"/>
</dbReference>
<evidence type="ECO:0000256" key="5">
    <source>
        <dbReference type="ARBA" id="ARBA00022801"/>
    </source>
</evidence>
<dbReference type="PRINTS" id="PR00934">
    <property type="entry name" value="XHISDIPTASE"/>
</dbReference>
<gene>
    <name evidence="18" type="ORF">DC28_11665</name>
</gene>
<dbReference type="PANTHER" id="PTHR43501:SF1">
    <property type="entry name" value="CYTOSOL NON-SPECIFIC DIPEPTIDASE"/>
    <property type="match status" value="1"/>
</dbReference>
<evidence type="ECO:0000256" key="6">
    <source>
        <dbReference type="ARBA" id="ARBA00022833"/>
    </source>
</evidence>
<evidence type="ECO:0000256" key="7">
    <source>
        <dbReference type="ARBA" id="ARBA00023049"/>
    </source>
</evidence>
<evidence type="ECO:0000256" key="3">
    <source>
        <dbReference type="ARBA" id="ARBA00022670"/>
    </source>
</evidence>
<evidence type="ECO:0000256" key="8">
    <source>
        <dbReference type="ARBA" id="ARBA00023285"/>
    </source>
</evidence>
<comment type="caution">
    <text evidence="18">The sequence shown here is derived from an EMBL/GenBank/DDBJ whole genome shotgun (WGS) entry which is preliminary data.</text>
</comment>
<evidence type="ECO:0000256" key="10">
    <source>
        <dbReference type="ARBA" id="ARBA00038976"/>
    </source>
</evidence>
<dbReference type="Proteomes" id="UP000029692">
    <property type="component" value="Unassembled WGS sequence"/>
</dbReference>
<dbReference type="GO" id="GO:0070573">
    <property type="term" value="F:metallodipeptidase activity"/>
    <property type="evidence" value="ECO:0007669"/>
    <property type="project" value="TreeGrafter"/>
</dbReference>
<protein>
    <recommendedName>
        <fullName evidence="13">Cytosol non-specific dipeptidase</fullName>
        <ecNumber evidence="10">3.4.13.18</ecNumber>
    </recommendedName>
    <alternativeName>
        <fullName evidence="16">Aminoacyl-histidine dipeptidase</fullName>
    </alternativeName>
    <alternativeName>
        <fullName evidence="15">Beta-alanyl-histidine dipeptidase</fullName>
    </alternativeName>
    <alternativeName>
        <fullName evidence="14">Carnosinase</fullName>
    </alternativeName>
    <alternativeName>
        <fullName evidence="11">Peptidase D</fullName>
    </alternativeName>
    <alternativeName>
        <fullName evidence="17">Xaa-His dipeptidase</fullName>
    </alternativeName>
</protein>
<dbReference type="GO" id="GO:0046872">
    <property type="term" value="F:metal ion binding"/>
    <property type="evidence" value="ECO:0007669"/>
    <property type="project" value="UniProtKB-KW"/>
</dbReference>